<dbReference type="EMBL" id="FWFV01000001">
    <property type="protein sequence ID" value="SLN16847.1"/>
    <property type="molecule type" value="Genomic_DNA"/>
</dbReference>
<dbReference type="STRING" id="315423.SAMN04488020_101426"/>
<proteinExistence type="predicted"/>
<evidence type="ECO:0000256" key="1">
    <source>
        <dbReference type="SAM" id="MobiDB-lite"/>
    </source>
</evidence>
<dbReference type="Proteomes" id="UP000193870">
    <property type="component" value="Unassembled WGS sequence"/>
</dbReference>
<protein>
    <submittedName>
        <fullName evidence="2">Topology modulation protein</fullName>
    </submittedName>
</protein>
<dbReference type="InterPro" id="IPR027417">
    <property type="entry name" value="P-loop_NTPase"/>
</dbReference>
<organism evidence="2 3">
    <name type="scientific">Palleronia marisminoris</name>
    <dbReference type="NCBI Taxonomy" id="315423"/>
    <lineage>
        <taxon>Bacteria</taxon>
        <taxon>Pseudomonadati</taxon>
        <taxon>Pseudomonadota</taxon>
        <taxon>Alphaproteobacteria</taxon>
        <taxon>Rhodobacterales</taxon>
        <taxon>Roseobacteraceae</taxon>
        <taxon>Palleronia</taxon>
    </lineage>
</organism>
<evidence type="ECO:0000313" key="2">
    <source>
        <dbReference type="EMBL" id="SLN16847.1"/>
    </source>
</evidence>
<name>A0A1Y5RGT4_9RHOB</name>
<dbReference type="Gene3D" id="3.40.50.300">
    <property type="entry name" value="P-loop containing nucleotide triphosphate hydrolases"/>
    <property type="match status" value="1"/>
</dbReference>
<sequence length="70" mass="7171">MKRKMIVGQPRAGKSTLARELGARTGLPVVHIDGDAPAGSAGRGGVSGHLARAGLNGGETRSSRPSRLIR</sequence>
<dbReference type="OrthoDB" id="7210594at2"/>
<keyword evidence="3" id="KW-1185">Reference proteome</keyword>
<dbReference type="AlphaFoldDB" id="A0A1Y5RGT4"/>
<reference evidence="2 3" key="1">
    <citation type="submission" date="2017-03" db="EMBL/GenBank/DDBJ databases">
        <authorList>
            <person name="Afonso C.L."/>
            <person name="Miller P.J."/>
            <person name="Scott M.A."/>
            <person name="Spackman E."/>
            <person name="Goraichik I."/>
            <person name="Dimitrov K.M."/>
            <person name="Suarez D.L."/>
            <person name="Swayne D.E."/>
        </authorList>
    </citation>
    <scope>NUCLEOTIDE SEQUENCE [LARGE SCALE GENOMIC DNA]</scope>
    <source>
        <strain evidence="2 3">CECT 7066</strain>
    </source>
</reference>
<dbReference type="SUPFAM" id="SSF52540">
    <property type="entry name" value="P-loop containing nucleoside triphosphate hydrolases"/>
    <property type="match status" value="1"/>
</dbReference>
<evidence type="ECO:0000313" key="3">
    <source>
        <dbReference type="Proteomes" id="UP000193870"/>
    </source>
</evidence>
<feature type="compositionally biased region" description="Polar residues" evidence="1">
    <location>
        <begin position="59"/>
        <end position="70"/>
    </location>
</feature>
<accession>A0A1Y5RGT4</accession>
<feature type="region of interest" description="Disordered" evidence="1">
    <location>
        <begin position="36"/>
        <end position="70"/>
    </location>
</feature>
<gene>
    <name evidence="2" type="ORF">PAM7066_00426</name>
</gene>